<dbReference type="RefSeq" id="WP_135288479.1">
    <property type="nucleotide sequence ID" value="NZ_QUZU01000005.1"/>
</dbReference>
<sequence>MNSILAAKPQTIQLFNSVLVLGLLSFTQSSYATEGGGTVYPLGVNTVLAGRMPPPGLTGFLYLSDYQANKTLDDSGNRKAGVHDFDINVQAISVRMDYVYTDYTLLGAKLASRLALPMIKGDISFDVNTPVGKVHRSDKEQGIGDLTIVPIILGWSSPRVQQMTGLELYAPIGAYDKDNLFNPGRNTWSYAPWYSFTAYPLKDIEISSKIAYIVNTENSATHYKSGQEFIADYNIGYNVDKQWQVGLNGYLYKQLTDDEQHGESVSPNGNRGQVLAVGPSVKYQNSGVGFVLKWQHETKVENRAAGDRLWLQTTYHF</sequence>
<organism evidence="1 2">
    <name type="scientific">Pseudomonas kairouanensis</name>
    <dbReference type="NCBI Taxonomy" id="2293832"/>
    <lineage>
        <taxon>Bacteria</taxon>
        <taxon>Pseudomonadati</taxon>
        <taxon>Pseudomonadota</taxon>
        <taxon>Gammaproteobacteria</taxon>
        <taxon>Pseudomonadales</taxon>
        <taxon>Pseudomonadaceae</taxon>
        <taxon>Pseudomonas</taxon>
    </lineage>
</organism>
<dbReference type="EMBL" id="QUZU01000005">
    <property type="protein sequence ID" value="TFY91183.1"/>
    <property type="molecule type" value="Genomic_DNA"/>
</dbReference>
<keyword evidence="2" id="KW-1185">Reference proteome</keyword>
<dbReference type="OrthoDB" id="8639774at2"/>
<dbReference type="Pfam" id="PF13557">
    <property type="entry name" value="Phenol_MetA_deg"/>
    <property type="match status" value="1"/>
</dbReference>
<comment type="caution">
    <text evidence="1">The sequence shown here is derived from an EMBL/GenBank/DDBJ whole genome shotgun (WGS) entry which is preliminary data.</text>
</comment>
<dbReference type="Proteomes" id="UP000297391">
    <property type="component" value="Unassembled WGS sequence"/>
</dbReference>
<dbReference type="InterPro" id="IPR025737">
    <property type="entry name" value="FApF"/>
</dbReference>
<name>A0A4Z0AXW8_9PSED</name>
<evidence type="ECO:0000313" key="2">
    <source>
        <dbReference type="Proteomes" id="UP000297391"/>
    </source>
</evidence>
<gene>
    <name evidence="1" type="ORF">DYL59_06795</name>
</gene>
<proteinExistence type="predicted"/>
<evidence type="ECO:0000313" key="1">
    <source>
        <dbReference type="EMBL" id="TFY91183.1"/>
    </source>
</evidence>
<reference evidence="1 2" key="1">
    <citation type="journal article" date="2019" name="Syst. Appl. Microbiol.">
        <title>New species of pathogenic Pseudomonas isolated from citrus in Tunisia: Proposal of Pseudomonas kairouanensis sp. nov. and Pseudomonas nabeulensis sp. nov.</title>
        <authorList>
            <person name="Oueslati M."/>
            <person name="Mulet M."/>
            <person name="Gomila M."/>
            <person name="Berge O."/>
            <person name="Hajlaoui M.R."/>
            <person name="Lalucat J."/>
            <person name="Sadfi-Zouaoui N."/>
            <person name="Garcia-Valdes E."/>
        </authorList>
    </citation>
    <scope>NUCLEOTIDE SEQUENCE [LARGE SCALE GENOMIC DNA]</scope>
    <source>
        <strain evidence="1 2">KC12</strain>
    </source>
</reference>
<dbReference type="AlphaFoldDB" id="A0A4Z0AXW8"/>
<protein>
    <submittedName>
        <fullName evidence="1">Phenol degradation protein meta</fullName>
    </submittedName>
</protein>
<accession>A0A4Z0AXW8</accession>